<sequence>FDDILGHFSREKWERLADWQKELHKNVVKGNYESLVSLDYAISKPDILTRVEQEGAPCLAEQQNLERREVPPQPSLDAPHSFPPVPATSDSIAPAPGTEPPISTMDIVSWIKQEEEPGVAYNESTKGREIHKSMYAGGVISPVLPTHSLETAGG</sequence>
<dbReference type="Gene3D" id="6.10.140.140">
    <property type="match status" value="1"/>
</dbReference>
<dbReference type="Proteomes" id="UP000694392">
    <property type="component" value="Unplaced"/>
</dbReference>
<evidence type="ECO:0000259" key="2">
    <source>
        <dbReference type="PROSITE" id="PS50805"/>
    </source>
</evidence>
<dbReference type="Pfam" id="PF01352">
    <property type="entry name" value="KRAB"/>
    <property type="match status" value="1"/>
</dbReference>
<dbReference type="SUPFAM" id="SSF109640">
    <property type="entry name" value="KRAB domain (Kruppel-associated box)"/>
    <property type="match status" value="1"/>
</dbReference>
<evidence type="ECO:0000313" key="3">
    <source>
        <dbReference type="Ensembl" id="ENSSPUP00000024931.1"/>
    </source>
</evidence>
<dbReference type="InterPro" id="IPR001909">
    <property type="entry name" value="KRAB"/>
</dbReference>
<protein>
    <recommendedName>
        <fullName evidence="2">KRAB domain-containing protein</fullName>
    </recommendedName>
</protein>
<accession>A0A8D0HPG6</accession>
<dbReference type="InterPro" id="IPR036051">
    <property type="entry name" value="KRAB_dom_sf"/>
</dbReference>
<proteinExistence type="predicted"/>
<reference evidence="3" key="1">
    <citation type="submission" date="2025-08" db="UniProtKB">
        <authorList>
            <consortium name="Ensembl"/>
        </authorList>
    </citation>
    <scope>IDENTIFICATION</scope>
</reference>
<feature type="region of interest" description="Disordered" evidence="1">
    <location>
        <begin position="65"/>
        <end position="105"/>
    </location>
</feature>
<dbReference type="AlphaFoldDB" id="A0A8D0HPG6"/>
<dbReference type="PANTHER" id="PTHR23232:SF118">
    <property type="entry name" value="ZINC FINGER PROTEIN 746"/>
    <property type="match status" value="1"/>
</dbReference>
<dbReference type="GeneTree" id="ENSGT00940000161603"/>
<reference evidence="3" key="2">
    <citation type="submission" date="2025-09" db="UniProtKB">
        <authorList>
            <consortium name="Ensembl"/>
        </authorList>
    </citation>
    <scope>IDENTIFICATION</scope>
</reference>
<keyword evidence="4" id="KW-1185">Reference proteome</keyword>
<name>A0A8D0HPG6_SPHPU</name>
<dbReference type="GO" id="GO:0006355">
    <property type="term" value="P:regulation of DNA-templated transcription"/>
    <property type="evidence" value="ECO:0007669"/>
    <property type="project" value="InterPro"/>
</dbReference>
<dbReference type="SMART" id="SM00349">
    <property type="entry name" value="KRAB"/>
    <property type="match status" value="1"/>
</dbReference>
<organism evidence="3 4">
    <name type="scientific">Sphenodon punctatus</name>
    <name type="common">Tuatara</name>
    <name type="synonym">Hatteria punctata</name>
    <dbReference type="NCBI Taxonomy" id="8508"/>
    <lineage>
        <taxon>Eukaryota</taxon>
        <taxon>Metazoa</taxon>
        <taxon>Chordata</taxon>
        <taxon>Craniata</taxon>
        <taxon>Vertebrata</taxon>
        <taxon>Euteleostomi</taxon>
        <taxon>Lepidosauria</taxon>
        <taxon>Sphenodontia</taxon>
        <taxon>Sphenodontidae</taxon>
        <taxon>Sphenodon</taxon>
    </lineage>
</organism>
<feature type="domain" description="KRAB" evidence="2">
    <location>
        <begin position="1"/>
        <end position="70"/>
    </location>
</feature>
<dbReference type="PROSITE" id="PS50805">
    <property type="entry name" value="KRAB"/>
    <property type="match status" value="1"/>
</dbReference>
<dbReference type="CDD" id="cd07765">
    <property type="entry name" value="KRAB_A-box"/>
    <property type="match status" value="1"/>
</dbReference>
<evidence type="ECO:0000256" key="1">
    <source>
        <dbReference type="SAM" id="MobiDB-lite"/>
    </source>
</evidence>
<dbReference type="PANTHER" id="PTHR23232">
    <property type="entry name" value="KRAB DOMAIN C2H2 ZINC FINGER"/>
    <property type="match status" value="1"/>
</dbReference>
<dbReference type="Ensembl" id="ENSSPUT00000026616.1">
    <property type="protein sequence ID" value="ENSSPUP00000024931.1"/>
    <property type="gene ID" value="ENSSPUG00000019120.1"/>
</dbReference>
<dbReference type="InterPro" id="IPR050169">
    <property type="entry name" value="Krueppel_C2H2_ZnF"/>
</dbReference>
<evidence type="ECO:0000313" key="4">
    <source>
        <dbReference type="Proteomes" id="UP000694392"/>
    </source>
</evidence>